<dbReference type="AlphaFoldDB" id="A0A9W4TCN4"/>
<keyword evidence="2" id="KW-1185">Reference proteome</keyword>
<comment type="caution">
    <text evidence="1">The sequence shown here is derived from an EMBL/GenBank/DDBJ whole genome shotgun (WGS) entry which is preliminary data.</text>
</comment>
<accession>A0A9W4TCN4</accession>
<feature type="non-terminal residue" evidence="1">
    <location>
        <position position="43"/>
    </location>
</feature>
<sequence>MDRLLITDNLSGDRRFTIDQNEIKKAAVDHFQNFAVPNLPACS</sequence>
<proteinExistence type="predicted"/>
<gene>
    <name evidence="1" type="ORF">FWILDA_LOCUS19397</name>
</gene>
<dbReference type="Proteomes" id="UP001153678">
    <property type="component" value="Unassembled WGS sequence"/>
</dbReference>
<name>A0A9W4TCN4_9GLOM</name>
<dbReference type="EMBL" id="CAMKVN010023286">
    <property type="protein sequence ID" value="CAI2200090.1"/>
    <property type="molecule type" value="Genomic_DNA"/>
</dbReference>
<protein>
    <submittedName>
        <fullName evidence="1">18871_t:CDS:1</fullName>
    </submittedName>
</protein>
<reference evidence="1" key="1">
    <citation type="submission" date="2022-08" db="EMBL/GenBank/DDBJ databases">
        <authorList>
            <person name="Kallberg Y."/>
            <person name="Tangrot J."/>
            <person name="Rosling A."/>
        </authorList>
    </citation>
    <scope>NUCLEOTIDE SEQUENCE</scope>
    <source>
        <strain evidence="1">Wild A</strain>
    </source>
</reference>
<evidence type="ECO:0000313" key="2">
    <source>
        <dbReference type="Proteomes" id="UP001153678"/>
    </source>
</evidence>
<evidence type="ECO:0000313" key="1">
    <source>
        <dbReference type="EMBL" id="CAI2200090.1"/>
    </source>
</evidence>
<organism evidence="1 2">
    <name type="scientific">Funneliformis geosporum</name>
    <dbReference type="NCBI Taxonomy" id="1117311"/>
    <lineage>
        <taxon>Eukaryota</taxon>
        <taxon>Fungi</taxon>
        <taxon>Fungi incertae sedis</taxon>
        <taxon>Mucoromycota</taxon>
        <taxon>Glomeromycotina</taxon>
        <taxon>Glomeromycetes</taxon>
        <taxon>Glomerales</taxon>
        <taxon>Glomeraceae</taxon>
        <taxon>Funneliformis</taxon>
    </lineage>
</organism>